<gene>
    <name evidence="1" type="ORF">AWW68_03855</name>
</gene>
<comment type="caution">
    <text evidence="1">The sequence shown here is derived from an EMBL/GenBank/DDBJ whole genome shotgun (WGS) entry which is preliminary data.</text>
</comment>
<dbReference type="RefSeq" id="WP_068216771.1">
    <property type="nucleotide sequence ID" value="NZ_CP139724.1"/>
</dbReference>
<reference evidence="1 2" key="1">
    <citation type="submission" date="2016-01" db="EMBL/GenBank/DDBJ databases">
        <title>Genome sequencing of Roseivirga spongicola UST030701-084.</title>
        <authorList>
            <person name="Selvaratnam C."/>
            <person name="Thevarajoo S."/>
            <person name="Goh K.M."/>
            <person name="Ee R."/>
            <person name="Chan K.-G."/>
            <person name="Chong C.S."/>
        </authorList>
    </citation>
    <scope>NUCLEOTIDE SEQUENCE [LARGE SCALE GENOMIC DNA]</scope>
    <source>
        <strain evidence="1 2">UST030701-084</strain>
    </source>
</reference>
<dbReference type="OrthoDB" id="5347798at2"/>
<protein>
    <recommendedName>
        <fullName evidence="3">Cell envelope biogenesis protein OmpA</fullName>
    </recommendedName>
</protein>
<keyword evidence="2" id="KW-1185">Reference proteome</keyword>
<dbReference type="STRING" id="333140.AWW68_03855"/>
<evidence type="ECO:0000313" key="1">
    <source>
        <dbReference type="EMBL" id="KYG77911.1"/>
    </source>
</evidence>
<accession>A0A150XGS2</accession>
<dbReference type="AlphaFoldDB" id="A0A150XGS2"/>
<organism evidence="1 2">
    <name type="scientific">Roseivirga spongicola</name>
    <dbReference type="NCBI Taxonomy" id="333140"/>
    <lineage>
        <taxon>Bacteria</taxon>
        <taxon>Pseudomonadati</taxon>
        <taxon>Bacteroidota</taxon>
        <taxon>Cytophagia</taxon>
        <taxon>Cytophagales</taxon>
        <taxon>Roseivirgaceae</taxon>
        <taxon>Roseivirga</taxon>
    </lineage>
</organism>
<name>A0A150XGS2_9BACT</name>
<dbReference type="Proteomes" id="UP000075606">
    <property type="component" value="Unassembled WGS sequence"/>
</dbReference>
<dbReference type="EMBL" id="LRPC01000001">
    <property type="protein sequence ID" value="KYG77911.1"/>
    <property type="molecule type" value="Genomic_DNA"/>
</dbReference>
<proteinExistence type="predicted"/>
<evidence type="ECO:0008006" key="3">
    <source>
        <dbReference type="Google" id="ProtNLM"/>
    </source>
</evidence>
<evidence type="ECO:0000313" key="2">
    <source>
        <dbReference type="Proteomes" id="UP000075606"/>
    </source>
</evidence>
<sequence length="280" mass="32519">MGQGLGFQQLRKLLLEQDWEDRKELAQKLEQLDSELNTREKLEERVNPILQDQEARIQREFPVLFGPQITESIKKQIKESQDEVVEVLYPIIGRMIKKYITSEIQKLSDQIDAQMEMAFSWEGWKIRIKAWISGTPQKDLMLSKLIEPKIEEIHVIEKNSGMLMGSYTKKEGLDRDMVAGMLTAIKSFVEDAFETEAQELESIDYQNYKIIIKSFNSFFIAVVCTGKLNAAFKDKIDDELLSFSEKVLNKAKHPDKEEVQPDVIEQGLAEYFQDFEDLNE</sequence>